<evidence type="ECO:0000313" key="2">
    <source>
        <dbReference type="Proteomes" id="UP001642464"/>
    </source>
</evidence>
<feature type="non-terminal residue" evidence="1">
    <location>
        <position position="1"/>
    </location>
</feature>
<organism evidence="1 2">
    <name type="scientific">Durusdinium trenchii</name>
    <dbReference type="NCBI Taxonomy" id="1381693"/>
    <lineage>
        <taxon>Eukaryota</taxon>
        <taxon>Sar</taxon>
        <taxon>Alveolata</taxon>
        <taxon>Dinophyceae</taxon>
        <taxon>Suessiales</taxon>
        <taxon>Symbiodiniaceae</taxon>
        <taxon>Durusdinium</taxon>
    </lineage>
</organism>
<sequence>LVEHLGSTVLAILDASDLHKKLPGTGIASHFSLSWDTGSLGRAVFSKHESLVAICVQFVSAETGSLEARCLGTPSVGARHDGAHQAEIVLDALSRHPCELQLEELRCRLAAVGGDGAITKGGPRAKHSSTQSAEILWHRVKGKQTPIAVWGLFHRSDRAQVVAAEKIPMIQELLDVANECNRLFGVNSGKVLLRSVADELGERALAVDTLSGTRKLASLAAAPANLYRNYKTYFAGMFVRLEYADRGFGSQTKKSLTEMGRRLSEGSFIVFMLIFEDISRLVLSPYTLLVQKLAVEPWIQMAHGQRLLQSLRQRQAHLRKIRPVIPWPNKMFLSCVATFLAHDCRLM</sequence>
<gene>
    <name evidence="1" type="ORF">SCF082_LOCUS9863</name>
</gene>
<proteinExistence type="predicted"/>
<keyword evidence="2" id="KW-1185">Reference proteome</keyword>
<comment type="caution">
    <text evidence="1">The sequence shown here is derived from an EMBL/GenBank/DDBJ whole genome shotgun (WGS) entry which is preliminary data.</text>
</comment>
<dbReference type="Proteomes" id="UP001642464">
    <property type="component" value="Unassembled WGS sequence"/>
</dbReference>
<name>A0ABP0J279_9DINO</name>
<dbReference type="EMBL" id="CAXAMM010005756">
    <property type="protein sequence ID" value="CAK9008447.1"/>
    <property type="molecule type" value="Genomic_DNA"/>
</dbReference>
<accession>A0ABP0J279</accession>
<reference evidence="1 2" key="1">
    <citation type="submission" date="2024-02" db="EMBL/GenBank/DDBJ databases">
        <authorList>
            <person name="Chen Y."/>
            <person name="Shah S."/>
            <person name="Dougan E. K."/>
            <person name="Thang M."/>
            <person name="Chan C."/>
        </authorList>
    </citation>
    <scope>NUCLEOTIDE SEQUENCE [LARGE SCALE GENOMIC DNA]</scope>
</reference>
<protein>
    <submittedName>
        <fullName evidence="1">SET domain-containing protein</fullName>
    </submittedName>
</protein>
<evidence type="ECO:0000313" key="1">
    <source>
        <dbReference type="EMBL" id="CAK9008447.1"/>
    </source>
</evidence>